<evidence type="ECO:0000313" key="3">
    <source>
        <dbReference type="Proteomes" id="UP000177208"/>
    </source>
</evidence>
<evidence type="ECO:0000256" key="1">
    <source>
        <dbReference type="SAM" id="Phobius"/>
    </source>
</evidence>
<comment type="caution">
    <text evidence="2">The sequence shown here is derived from an EMBL/GenBank/DDBJ whole genome shotgun (WGS) entry which is preliminary data.</text>
</comment>
<evidence type="ECO:0008006" key="4">
    <source>
        <dbReference type="Google" id="ProtNLM"/>
    </source>
</evidence>
<dbReference type="Proteomes" id="UP000177208">
    <property type="component" value="Unassembled WGS sequence"/>
</dbReference>
<feature type="transmembrane region" description="Helical" evidence="1">
    <location>
        <begin position="80"/>
        <end position="98"/>
    </location>
</feature>
<protein>
    <recommendedName>
        <fullName evidence="4">AtpZ/AtpI family protein</fullName>
    </recommendedName>
</protein>
<dbReference type="EMBL" id="MFZG01000009">
    <property type="protein sequence ID" value="OGK17370.1"/>
    <property type="molecule type" value="Genomic_DNA"/>
</dbReference>
<dbReference type="AlphaFoldDB" id="A0A1F7GEJ4"/>
<feature type="transmembrane region" description="Helical" evidence="1">
    <location>
        <begin position="104"/>
        <end position="125"/>
    </location>
</feature>
<keyword evidence="1" id="KW-1133">Transmembrane helix</keyword>
<sequence>MNKDLWSVMNTKKHKLQSRMHREYEDYPVIYHPFSSKKVPKNLLKIDQNLIIKQVDQPEKLKVQKRSVDDKYLIARTVNIGYYLIIPLLFGLVTGFWLDQVFSSKPFFLLMFFSFGIISSFYNLWKTVKLK</sequence>
<organism evidence="2 3">
    <name type="scientific">Candidatus Roizmanbacteria bacterium RIFCSPHIGHO2_01_FULL_39_12c</name>
    <dbReference type="NCBI Taxonomy" id="1802031"/>
    <lineage>
        <taxon>Bacteria</taxon>
        <taxon>Candidatus Roizmaniibacteriota</taxon>
    </lineage>
</organism>
<dbReference type="Pfam" id="PF09527">
    <property type="entry name" value="ATPase_gene1"/>
    <property type="match status" value="1"/>
</dbReference>
<gene>
    <name evidence="2" type="ORF">A2774_04200</name>
</gene>
<name>A0A1F7GEJ4_9BACT</name>
<reference evidence="2 3" key="1">
    <citation type="journal article" date="2016" name="Nat. Commun.">
        <title>Thousands of microbial genomes shed light on interconnected biogeochemical processes in an aquifer system.</title>
        <authorList>
            <person name="Anantharaman K."/>
            <person name="Brown C.T."/>
            <person name="Hug L.A."/>
            <person name="Sharon I."/>
            <person name="Castelle C.J."/>
            <person name="Probst A.J."/>
            <person name="Thomas B.C."/>
            <person name="Singh A."/>
            <person name="Wilkins M.J."/>
            <person name="Karaoz U."/>
            <person name="Brodie E.L."/>
            <person name="Williams K.H."/>
            <person name="Hubbard S.S."/>
            <person name="Banfield J.F."/>
        </authorList>
    </citation>
    <scope>NUCLEOTIDE SEQUENCE [LARGE SCALE GENOMIC DNA]</scope>
</reference>
<proteinExistence type="predicted"/>
<evidence type="ECO:0000313" key="2">
    <source>
        <dbReference type="EMBL" id="OGK17370.1"/>
    </source>
</evidence>
<dbReference type="InterPro" id="IPR032820">
    <property type="entry name" value="ATPase_put"/>
</dbReference>
<keyword evidence="1" id="KW-0472">Membrane</keyword>
<keyword evidence="1" id="KW-0812">Transmembrane</keyword>
<accession>A0A1F7GEJ4</accession>